<dbReference type="RefSeq" id="WP_132010800.1">
    <property type="nucleotide sequence ID" value="NZ_JABUHM010000010.1"/>
</dbReference>
<dbReference type="CDD" id="cd00090">
    <property type="entry name" value="HTH_ARSR"/>
    <property type="match status" value="1"/>
</dbReference>
<dbReference type="PANTHER" id="PTHR43132:SF2">
    <property type="entry name" value="ARSENICAL RESISTANCE OPERON REPRESSOR ARSR-RELATED"/>
    <property type="match status" value="1"/>
</dbReference>
<dbReference type="GO" id="GO:0003700">
    <property type="term" value="F:DNA-binding transcription factor activity"/>
    <property type="evidence" value="ECO:0007669"/>
    <property type="project" value="InterPro"/>
</dbReference>
<reference evidence="5 6" key="1">
    <citation type="journal article" date="2015" name="Stand. Genomic Sci.">
        <title>Genomic Encyclopedia of Bacterial and Archaeal Type Strains, Phase III: the genomes of soil and plant-associated and newly described type strains.</title>
        <authorList>
            <person name="Whitman W.B."/>
            <person name="Woyke T."/>
            <person name="Klenk H.P."/>
            <person name="Zhou Y."/>
            <person name="Lilburn T.G."/>
            <person name="Beck B.J."/>
            <person name="De Vos P."/>
            <person name="Vandamme P."/>
            <person name="Eisen J.A."/>
            <person name="Garrity G."/>
            <person name="Hugenholtz P."/>
            <person name="Kyrpides N.C."/>
        </authorList>
    </citation>
    <scope>NUCLEOTIDE SEQUENCE [LARGE SCALE GENOMIC DNA]</scope>
    <source>
        <strain evidence="5 6">CV53</strain>
    </source>
</reference>
<evidence type="ECO:0000259" key="4">
    <source>
        <dbReference type="PROSITE" id="PS50987"/>
    </source>
</evidence>
<dbReference type="InterPro" id="IPR036390">
    <property type="entry name" value="WH_DNA-bd_sf"/>
</dbReference>
<name>A0A4R2B5L6_9BACI</name>
<keyword evidence="1" id="KW-0805">Transcription regulation</keyword>
<dbReference type="InterPro" id="IPR036388">
    <property type="entry name" value="WH-like_DNA-bd_sf"/>
</dbReference>
<gene>
    <name evidence="5" type="ORF">EV146_11366</name>
</gene>
<dbReference type="Gene3D" id="1.10.10.10">
    <property type="entry name" value="Winged helix-like DNA-binding domain superfamily/Winged helix DNA-binding domain"/>
    <property type="match status" value="1"/>
</dbReference>
<evidence type="ECO:0000313" key="5">
    <source>
        <dbReference type="EMBL" id="TCN21142.1"/>
    </source>
</evidence>
<accession>A0A4R2B5L6</accession>
<dbReference type="PROSITE" id="PS50987">
    <property type="entry name" value="HTH_ARSR_2"/>
    <property type="match status" value="1"/>
</dbReference>
<protein>
    <submittedName>
        <fullName evidence="5">Putative transcriptional regulator</fullName>
    </submittedName>
</protein>
<dbReference type="SMART" id="SM00418">
    <property type="entry name" value="HTH_ARSR"/>
    <property type="match status" value="1"/>
</dbReference>
<dbReference type="PANTHER" id="PTHR43132">
    <property type="entry name" value="ARSENICAL RESISTANCE OPERON REPRESSOR ARSR-RELATED"/>
    <property type="match status" value="1"/>
</dbReference>
<dbReference type="SUPFAM" id="SSF46785">
    <property type="entry name" value="Winged helix' DNA-binding domain"/>
    <property type="match status" value="1"/>
</dbReference>
<evidence type="ECO:0000313" key="6">
    <source>
        <dbReference type="Proteomes" id="UP000295689"/>
    </source>
</evidence>
<comment type="caution">
    <text evidence="5">The sequence shown here is derived from an EMBL/GenBank/DDBJ whole genome shotgun (WGS) entry which is preliminary data.</text>
</comment>
<organism evidence="5 6">
    <name type="scientific">Mesobacillus foraminis</name>
    <dbReference type="NCBI Taxonomy" id="279826"/>
    <lineage>
        <taxon>Bacteria</taxon>
        <taxon>Bacillati</taxon>
        <taxon>Bacillota</taxon>
        <taxon>Bacilli</taxon>
        <taxon>Bacillales</taxon>
        <taxon>Bacillaceae</taxon>
        <taxon>Mesobacillus</taxon>
    </lineage>
</organism>
<keyword evidence="6" id="KW-1185">Reference proteome</keyword>
<dbReference type="Proteomes" id="UP000295689">
    <property type="component" value="Unassembled WGS sequence"/>
</dbReference>
<proteinExistence type="predicted"/>
<dbReference type="Pfam" id="PF12840">
    <property type="entry name" value="HTH_20"/>
    <property type="match status" value="1"/>
</dbReference>
<dbReference type="InterPro" id="IPR051011">
    <property type="entry name" value="Metal_resp_trans_reg"/>
</dbReference>
<sequence>MRTLQLTLEEAIVICKALSNEHRMNILEILTSGPLNVNDLAEMMDLPFSTTAVNIKKLEDAGLISTEQVPGRGMQKVSSKRYDQIIIKLRKETHSEENVISIDMPIGEYTDCEVEPTCGLVSDTDFLGVLDDPRTFYETDRKNAELIWFRSGFIEYRFPNRVPDDSKCDQIEIMAELCSEAPYHKFDWPSDITVWVNGIEIGTWTCPGDFGGERGNFTPEWWLTENTQFGLLKTWTINKKGSFVDGVRLSDVTLMELSLHSKPYISIKFGVKKDALNSGGMNLFGHRFGNHEQGILLKIFHSSKI</sequence>
<dbReference type="AlphaFoldDB" id="A0A4R2B5L6"/>
<evidence type="ECO:0000256" key="1">
    <source>
        <dbReference type="ARBA" id="ARBA00023015"/>
    </source>
</evidence>
<dbReference type="InterPro" id="IPR001845">
    <property type="entry name" value="HTH_ArsR_DNA-bd_dom"/>
</dbReference>
<keyword evidence="3" id="KW-0804">Transcription</keyword>
<dbReference type="GO" id="GO:0003677">
    <property type="term" value="F:DNA binding"/>
    <property type="evidence" value="ECO:0007669"/>
    <property type="project" value="UniProtKB-KW"/>
</dbReference>
<feature type="domain" description="HTH arsR-type" evidence="4">
    <location>
        <begin position="3"/>
        <end position="97"/>
    </location>
</feature>
<keyword evidence="2" id="KW-0238">DNA-binding</keyword>
<evidence type="ECO:0000256" key="3">
    <source>
        <dbReference type="ARBA" id="ARBA00023163"/>
    </source>
</evidence>
<dbReference type="InterPro" id="IPR011991">
    <property type="entry name" value="ArsR-like_HTH"/>
</dbReference>
<evidence type="ECO:0000256" key="2">
    <source>
        <dbReference type="ARBA" id="ARBA00023125"/>
    </source>
</evidence>
<dbReference type="EMBL" id="SLVV01000013">
    <property type="protein sequence ID" value="TCN21142.1"/>
    <property type="molecule type" value="Genomic_DNA"/>
</dbReference>